<keyword evidence="6" id="KW-1185">Reference proteome</keyword>
<dbReference type="RefSeq" id="XP_047769329.1">
    <property type="nucleotide sequence ID" value="XM_047913575.1"/>
</dbReference>
<dbReference type="PRINTS" id="PR00792">
    <property type="entry name" value="PEPSIN"/>
</dbReference>
<reference evidence="5" key="1">
    <citation type="submission" date="2021-12" db="EMBL/GenBank/DDBJ databases">
        <authorList>
            <person name="Zaccaron A."/>
            <person name="Stergiopoulos I."/>
        </authorList>
    </citation>
    <scope>NUCLEOTIDE SEQUENCE</scope>
    <source>
        <strain evidence="5">Race5_Kim</strain>
    </source>
</reference>
<evidence type="ECO:0000313" key="5">
    <source>
        <dbReference type="EMBL" id="UJO24963.1"/>
    </source>
</evidence>
<dbReference type="PANTHER" id="PTHR47965:SF101">
    <property type="entry name" value="HYPOTHETICAL ASPARTYL PROTEASE (EUROFUNG)-RELATED"/>
    <property type="match status" value="1"/>
</dbReference>
<feature type="domain" description="Peptidase A1" evidence="4">
    <location>
        <begin position="22"/>
        <end position="391"/>
    </location>
</feature>
<feature type="compositionally biased region" description="Pro residues" evidence="2">
    <location>
        <begin position="566"/>
        <end position="579"/>
    </location>
</feature>
<comment type="similarity">
    <text evidence="1">Belongs to the peptidase A1 family.</text>
</comment>
<feature type="compositionally biased region" description="Polar residues" evidence="2">
    <location>
        <begin position="617"/>
        <end position="635"/>
    </location>
</feature>
<keyword evidence="3" id="KW-1133">Transmembrane helix</keyword>
<dbReference type="GO" id="GO:0009277">
    <property type="term" value="C:fungal-type cell wall"/>
    <property type="evidence" value="ECO:0007669"/>
    <property type="project" value="TreeGrafter"/>
</dbReference>
<evidence type="ECO:0000256" key="1">
    <source>
        <dbReference type="ARBA" id="ARBA00007447"/>
    </source>
</evidence>
<evidence type="ECO:0000256" key="2">
    <source>
        <dbReference type="SAM" id="MobiDB-lite"/>
    </source>
</evidence>
<dbReference type="InterPro" id="IPR033121">
    <property type="entry name" value="PEPTIDASE_A1"/>
</dbReference>
<evidence type="ECO:0000259" key="4">
    <source>
        <dbReference type="PROSITE" id="PS51767"/>
    </source>
</evidence>
<sequence length="635" mass="68091">MSASVYSISPSTNFKGNDGNWSTFTIQVGTPPTFLEVLPATSGRSIWVVHPQGCEFSDQPDGCQDARGGIFSPVAEVSSTWSNIGDANQFYDLNFGPEEPLNSALPTNSTYAGASVLGTDLVTFGSDGGSDAPELRLQFVAAYAERVPYLGVLGLSAFNETPINRNEPYSSPLGAWNSTDRVSSAYYGYTAGAHYRTEDDRLGSLVFGGYDASRRDLGRVVTVPFGAANTNRSLALTVQGITLTDISQAQAIDMQPLANVLIDSVVPEIWLPETICNSFETAFGLVWNSTARMYLVSDDQHNRLTTRNASVTFSLARNSTANSTAITLPYAALAPFAGYPLLEPVTNDATLQLRYFPLKRAESTNQYYLGRTFLQEAYLAVDYDREEFYVSPAKFGSGEPSLQQVYSPGRDNGPSGLRGGAIAGIVVGALAALALAGALGWWFGFKKHRQERRRRKSKSYGGTSSIGGTTIEAWQEGIPPGHVEHYKPAMSEVGSDQDQLKQELDATATARGSAAFHRHELSAGTIRRVSDQSRASISPLENRRSHYRSGSYGVPLPPSADQLGAPSPPLPGSEHPSPPLSSGTSWFGGPVELHGFSRGSPASPSTPAIEEVPPIQEGSQPADRNTLNHLEGSNA</sequence>
<protein>
    <recommendedName>
        <fullName evidence="4">Peptidase A1 domain-containing protein</fullName>
    </recommendedName>
</protein>
<dbReference type="InterPro" id="IPR021109">
    <property type="entry name" value="Peptidase_aspartic_dom_sf"/>
</dbReference>
<dbReference type="EMBL" id="CP090175">
    <property type="protein sequence ID" value="UJO24963.1"/>
    <property type="molecule type" value="Genomic_DNA"/>
</dbReference>
<feature type="region of interest" description="Disordered" evidence="2">
    <location>
        <begin position="525"/>
        <end position="635"/>
    </location>
</feature>
<evidence type="ECO:0000313" key="6">
    <source>
        <dbReference type="Proteomes" id="UP000756132"/>
    </source>
</evidence>
<reference evidence="5" key="2">
    <citation type="journal article" date="2022" name="Microb. Genom.">
        <title>A chromosome-scale genome assembly of the tomato pathogen Cladosporium fulvum reveals a compartmentalized genome architecture and the presence of a dispensable chromosome.</title>
        <authorList>
            <person name="Zaccaron A.Z."/>
            <person name="Chen L.H."/>
            <person name="Samaras A."/>
            <person name="Stergiopoulos I."/>
        </authorList>
    </citation>
    <scope>NUCLEOTIDE SEQUENCE</scope>
    <source>
        <strain evidence="5">Race5_Kim</strain>
    </source>
</reference>
<dbReference type="InterPro" id="IPR001461">
    <property type="entry name" value="Aspartic_peptidase_A1"/>
</dbReference>
<dbReference type="Gene3D" id="2.40.70.10">
    <property type="entry name" value="Acid Proteases"/>
    <property type="match status" value="2"/>
</dbReference>
<dbReference type="Pfam" id="PF00026">
    <property type="entry name" value="Asp"/>
    <property type="match status" value="1"/>
</dbReference>
<organism evidence="5 6">
    <name type="scientific">Passalora fulva</name>
    <name type="common">Tomato leaf mold</name>
    <name type="synonym">Cladosporium fulvum</name>
    <dbReference type="NCBI Taxonomy" id="5499"/>
    <lineage>
        <taxon>Eukaryota</taxon>
        <taxon>Fungi</taxon>
        <taxon>Dikarya</taxon>
        <taxon>Ascomycota</taxon>
        <taxon>Pezizomycotina</taxon>
        <taxon>Dothideomycetes</taxon>
        <taxon>Dothideomycetidae</taxon>
        <taxon>Mycosphaerellales</taxon>
        <taxon>Mycosphaerellaceae</taxon>
        <taxon>Fulvia</taxon>
    </lineage>
</organism>
<dbReference type="GeneID" id="71994305"/>
<dbReference type="Proteomes" id="UP000756132">
    <property type="component" value="Chromosome 13"/>
</dbReference>
<name>A0A9Q8PM25_PASFU</name>
<dbReference type="GO" id="GO:0031505">
    <property type="term" value="P:fungal-type cell wall organization"/>
    <property type="evidence" value="ECO:0007669"/>
    <property type="project" value="TreeGrafter"/>
</dbReference>
<accession>A0A9Q8PM25</accession>
<dbReference type="PANTHER" id="PTHR47965">
    <property type="entry name" value="ASPARTYL PROTEASE-RELATED"/>
    <property type="match status" value="1"/>
</dbReference>
<dbReference type="AlphaFoldDB" id="A0A9Q8PM25"/>
<feature type="transmembrane region" description="Helical" evidence="3">
    <location>
        <begin position="421"/>
        <end position="445"/>
    </location>
</feature>
<evidence type="ECO:0000256" key="3">
    <source>
        <dbReference type="SAM" id="Phobius"/>
    </source>
</evidence>
<dbReference type="GO" id="GO:0006508">
    <property type="term" value="P:proteolysis"/>
    <property type="evidence" value="ECO:0007669"/>
    <property type="project" value="InterPro"/>
</dbReference>
<dbReference type="OrthoDB" id="4074350at2759"/>
<feature type="region of interest" description="Disordered" evidence="2">
    <location>
        <begin position="453"/>
        <end position="472"/>
    </location>
</feature>
<dbReference type="KEGG" id="ffu:CLAFUR5_14427"/>
<dbReference type="GO" id="GO:0004190">
    <property type="term" value="F:aspartic-type endopeptidase activity"/>
    <property type="evidence" value="ECO:0007669"/>
    <property type="project" value="InterPro"/>
</dbReference>
<dbReference type="SUPFAM" id="SSF50630">
    <property type="entry name" value="Acid proteases"/>
    <property type="match status" value="1"/>
</dbReference>
<feature type="compositionally biased region" description="Low complexity" evidence="2">
    <location>
        <begin position="459"/>
        <end position="471"/>
    </location>
</feature>
<keyword evidence="3" id="KW-0812">Transmembrane</keyword>
<gene>
    <name evidence="5" type="ORF">CLAFUR5_14427</name>
</gene>
<proteinExistence type="inferred from homology"/>
<keyword evidence="3" id="KW-0472">Membrane</keyword>
<dbReference type="GO" id="GO:0005576">
    <property type="term" value="C:extracellular region"/>
    <property type="evidence" value="ECO:0007669"/>
    <property type="project" value="TreeGrafter"/>
</dbReference>
<dbReference type="PROSITE" id="PS51767">
    <property type="entry name" value="PEPTIDASE_A1"/>
    <property type="match status" value="1"/>
</dbReference>